<proteinExistence type="predicted"/>
<evidence type="ECO:0000313" key="1">
    <source>
        <dbReference type="EMBL" id="EFK56033.1"/>
    </source>
</evidence>
<comment type="caution">
    <text evidence="1">The sequence shown here is derived from an EMBL/GenBank/DDBJ whole genome shotgun (WGS) entry which is preliminary data.</text>
</comment>
<name>D7VQI2_SPHSI</name>
<dbReference type="HOGENOM" id="CLU_1915764_0_0_10"/>
<gene>
    <name evidence="1" type="ORF">HMPREF0766_13236</name>
</gene>
<dbReference type="STRING" id="525373.HMPREF0766_13236"/>
<organism evidence="1 2">
    <name type="scientific">Sphingobacterium spiritivorum ATCC 33861</name>
    <dbReference type="NCBI Taxonomy" id="525373"/>
    <lineage>
        <taxon>Bacteria</taxon>
        <taxon>Pseudomonadati</taxon>
        <taxon>Bacteroidota</taxon>
        <taxon>Sphingobacteriia</taxon>
        <taxon>Sphingobacteriales</taxon>
        <taxon>Sphingobacteriaceae</taxon>
        <taxon>Sphingobacterium</taxon>
    </lineage>
</organism>
<reference evidence="1" key="1">
    <citation type="submission" date="2010-07" db="EMBL/GenBank/DDBJ databases">
        <authorList>
            <person name="Muzny D."/>
            <person name="Qin X."/>
            <person name="Buhay C."/>
            <person name="Dugan-Rocha S."/>
            <person name="Ding Y."/>
            <person name="Chen G."/>
            <person name="Hawes A."/>
            <person name="Holder M."/>
            <person name="Jhangiani S."/>
            <person name="Johnson A."/>
            <person name="Khan Z."/>
            <person name="Li Z."/>
            <person name="Liu W."/>
            <person name="Liu X."/>
            <person name="Perez L."/>
            <person name="Shen H."/>
            <person name="Wang Q."/>
            <person name="Watt J."/>
            <person name="Xi L."/>
            <person name="Xin Y."/>
            <person name="Zhou J."/>
            <person name="Deng J."/>
            <person name="Jiang H."/>
            <person name="Liu Y."/>
            <person name="Qu J."/>
            <person name="Song X.-Z."/>
            <person name="Zhang L."/>
            <person name="Villasana D."/>
            <person name="Johnson A."/>
            <person name="Liu J."/>
            <person name="Liyanage D."/>
            <person name="Lorensuhewa L."/>
            <person name="Robinson T."/>
            <person name="Song A."/>
            <person name="Song B.-B."/>
            <person name="Dinh H."/>
            <person name="Thornton R."/>
            <person name="Coyle M."/>
            <person name="Francisco L."/>
            <person name="Jackson L."/>
            <person name="Javaid M."/>
            <person name="Korchina V."/>
            <person name="Kovar C."/>
            <person name="Mata R."/>
            <person name="Mathew T."/>
            <person name="Ngo R."/>
            <person name="Nguyen L."/>
            <person name="Nguyen N."/>
            <person name="Okwuonu G."/>
            <person name="Ongeri F."/>
            <person name="Pham C."/>
            <person name="Simmons D."/>
            <person name="Wilczek-Boney K."/>
            <person name="Hale W."/>
            <person name="Jakkamsetti A."/>
            <person name="Pham P."/>
            <person name="Ruth R."/>
            <person name="San Lucas F."/>
            <person name="Warren J."/>
            <person name="Zhang J."/>
            <person name="Zhao Z."/>
            <person name="Zhou C."/>
            <person name="Zhu D."/>
            <person name="Lee S."/>
            <person name="Bess C."/>
            <person name="Blankenburg K."/>
            <person name="Forbes L."/>
            <person name="Fu Q."/>
            <person name="Gubbala S."/>
            <person name="Hirani K."/>
            <person name="Jayaseelan J.C."/>
            <person name="Lara F."/>
            <person name="Munidasa M."/>
            <person name="Palculict T."/>
            <person name="Patil S."/>
            <person name="Pu L.-L."/>
            <person name="Saada N."/>
            <person name="Tang L."/>
            <person name="Weissenberger G."/>
            <person name="Zhu Y."/>
            <person name="Hemphill L."/>
            <person name="Shang Y."/>
            <person name="Youmans B."/>
            <person name="Ayvaz T."/>
            <person name="Ross M."/>
            <person name="Santibanez J."/>
            <person name="Aqrawi P."/>
            <person name="Gross S."/>
            <person name="Joshi V."/>
            <person name="Fowler G."/>
            <person name="Nazareth L."/>
            <person name="Reid J."/>
            <person name="Worley K."/>
            <person name="Petrosino J."/>
            <person name="Highlander S."/>
            <person name="Gibbs R."/>
        </authorList>
    </citation>
    <scope>NUCLEOTIDE SEQUENCE [LARGE SCALE GENOMIC DNA]</scope>
    <source>
        <strain evidence="1">ATCC 33861</strain>
    </source>
</reference>
<dbReference type="Proteomes" id="UP000006258">
    <property type="component" value="Unassembled WGS sequence"/>
</dbReference>
<evidence type="ECO:0000313" key="2">
    <source>
        <dbReference type="Proteomes" id="UP000006258"/>
    </source>
</evidence>
<dbReference type="EMBL" id="ACHA02000012">
    <property type="protein sequence ID" value="EFK56033.1"/>
    <property type="molecule type" value="Genomic_DNA"/>
</dbReference>
<sequence length="141" mass="16078">MIINSYNMQKKIPKYSFLLLTIALSFLSRCSTTVKFGKLAKYNLRYKNDKNIENGKTAISINLFDLNDKNEIEIANVKTLPGLTIDSSNNYKLLLFDSDSIPSNIRIDKPGKIPIPIYPKKGKKNLIIYKIYLGDDIRGIM</sequence>
<protein>
    <submittedName>
        <fullName evidence="1">Uncharacterized protein</fullName>
    </submittedName>
</protein>
<dbReference type="AlphaFoldDB" id="D7VQI2"/>
<accession>D7VQI2</accession>
<keyword evidence="2" id="KW-1185">Reference proteome</keyword>